<dbReference type="PANTHER" id="PTHR43077:SF5">
    <property type="entry name" value="PHAGE INFECTION PROTEIN"/>
    <property type="match status" value="1"/>
</dbReference>
<feature type="transmembrane region" description="Helical" evidence="5">
    <location>
        <begin position="21"/>
        <end position="40"/>
    </location>
</feature>
<comment type="subcellular location">
    <subcellularLocation>
        <location evidence="1">Membrane</location>
        <topology evidence="1">Multi-pass membrane protein</topology>
    </subcellularLocation>
</comment>
<feature type="transmembrane region" description="Helical" evidence="5">
    <location>
        <begin position="672"/>
        <end position="691"/>
    </location>
</feature>
<evidence type="ECO:0000313" key="8">
    <source>
        <dbReference type="Proteomes" id="UP000198815"/>
    </source>
</evidence>
<dbReference type="EMBL" id="FOGZ01000014">
    <property type="protein sequence ID" value="SER86202.1"/>
    <property type="molecule type" value="Genomic_DNA"/>
</dbReference>
<feature type="transmembrane region" description="Helical" evidence="5">
    <location>
        <begin position="631"/>
        <end position="651"/>
    </location>
</feature>
<protein>
    <submittedName>
        <fullName evidence="7">Putative membrane protein</fullName>
    </submittedName>
</protein>
<evidence type="ECO:0000256" key="4">
    <source>
        <dbReference type="ARBA" id="ARBA00023136"/>
    </source>
</evidence>
<dbReference type="InterPro" id="IPR013525">
    <property type="entry name" value="ABC2_TM"/>
</dbReference>
<dbReference type="InterPro" id="IPR017500">
    <property type="entry name" value="Phage_infect_YhgE_N"/>
</dbReference>
<feature type="domain" description="ABC-2 type transporter transmembrane" evidence="6">
    <location>
        <begin position="586"/>
        <end position="806"/>
    </location>
</feature>
<dbReference type="InterPro" id="IPR051328">
    <property type="entry name" value="T7SS_ABC-Transporter"/>
</dbReference>
<evidence type="ECO:0000256" key="1">
    <source>
        <dbReference type="ARBA" id="ARBA00004141"/>
    </source>
</evidence>
<dbReference type="AlphaFoldDB" id="A0A1H9SMH4"/>
<dbReference type="NCBIfam" id="TIGR03062">
    <property type="entry name" value="pip_yhgE_Cterm"/>
    <property type="match status" value="1"/>
</dbReference>
<dbReference type="InterPro" id="IPR017501">
    <property type="entry name" value="Phage_infect_YhgE_C"/>
</dbReference>
<name>A0A1H9SMH4_9ACTN</name>
<keyword evidence="8" id="KW-1185">Reference proteome</keyword>
<dbReference type="RefSeq" id="WP_091969777.1">
    <property type="nucleotide sequence ID" value="NZ_FOGZ01000014.1"/>
</dbReference>
<dbReference type="Gene3D" id="1.10.287.950">
    <property type="entry name" value="Methyl-accepting chemotaxis protein"/>
    <property type="match status" value="1"/>
</dbReference>
<keyword evidence="3 5" id="KW-1133">Transmembrane helix</keyword>
<evidence type="ECO:0000256" key="5">
    <source>
        <dbReference type="SAM" id="Phobius"/>
    </source>
</evidence>
<proteinExistence type="predicted"/>
<evidence type="ECO:0000256" key="3">
    <source>
        <dbReference type="ARBA" id="ARBA00022989"/>
    </source>
</evidence>
<dbReference type="NCBIfam" id="TIGR03061">
    <property type="entry name" value="pip_yhgE_Nterm"/>
    <property type="match status" value="1"/>
</dbReference>
<dbReference type="GO" id="GO:0140359">
    <property type="term" value="F:ABC-type transporter activity"/>
    <property type="evidence" value="ECO:0007669"/>
    <property type="project" value="InterPro"/>
</dbReference>
<dbReference type="GO" id="GO:0016020">
    <property type="term" value="C:membrane"/>
    <property type="evidence" value="ECO:0007669"/>
    <property type="project" value="UniProtKB-SubCell"/>
</dbReference>
<feature type="transmembrane region" description="Helical" evidence="5">
    <location>
        <begin position="703"/>
        <end position="726"/>
    </location>
</feature>
<keyword evidence="2 5" id="KW-0812">Transmembrane</keyword>
<evidence type="ECO:0000259" key="6">
    <source>
        <dbReference type="Pfam" id="PF12698"/>
    </source>
</evidence>
<evidence type="ECO:0000256" key="2">
    <source>
        <dbReference type="ARBA" id="ARBA00022692"/>
    </source>
</evidence>
<accession>A0A1H9SMH4</accession>
<dbReference type="Proteomes" id="UP000198815">
    <property type="component" value="Unassembled WGS sequence"/>
</dbReference>
<gene>
    <name evidence="7" type="ORF">SAMN05443377_11430</name>
</gene>
<keyword evidence="4 5" id="KW-0472">Membrane</keyword>
<reference evidence="7 8" key="1">
    <citation type="submission" date="2016-10" db="EMBL/GenBank/DDBJ databases">
        <authorList>
            <person name="de Groot N.N."/>
        </authorList>
    </citation>
    <scope>NUCLEOTIDE SEQUENCE [LARGE SCALE GENOMIC DNA]</scope>
    <source>
        <strain evidence="7 8">DSM 16859</strain>
    </source>
</reference>
<evidence type="ECO:0000313" key="7">
    <source>
        <dbReference type="EMBL" id="SER86202.1"/>
    </source>
</evidence>
<dbReference type="Pfam" id="PF12698">
    <property type="entry name" value="ABC2_membrane_3"/>
    <property type="match status" value="1"/>
</dbReference>
<dbReference type="PANTHER" id="PTHR43077">
    <property type="entry name" value="TRANSPORT PERMEASE YVFS-RELATED"/>
    <property type="match status" value="1"/>
</dbReference>
<feature type="transmembrane region" description="Helical" evidence="5">
    <location>
        <begin position="733"/>
        <end position="752"/>
    </location>
</feature>
<dbReference type="STRING" id="64702.SAMN05443377_11430"/>
<dbReference type="Gene3D" id="3.40.1710.10">
    <property type="entry name" value="abc type-2 transporter like domain"/>
    <property type="match status" value="1"/>
</dbReference>
<feature type="transmembrane region" description="Helical" evidence="5">
    <location>
        <begin position="787"/>
        <end position="806"/>
    </location>
</feature>
<dbReference type="OrthoDB" id="9811483at2"/>
<organism evidence="7 8">
    <name type="scientific">Propionibacterium cyclohexanicum</name>
    <dbReference type="NCBI Taxonomy" id="64702"/>
    <lineage>
        <taxon>Bacteria</taxon>
        <taxon>Bacillati</taxon>
        <taxon>Actinomycetota</taxon>
        <taxon>Actinomycetes</taxon>
        <taxon>Propionibacteriales</taxon>
        <taxon>Propionibacteriaceae</taxon>
        <taxon>Propionibacterium</taxon>
    </lineage>
</organism>
<sequence length="826" mass="82870">MRYFLTSFELARFRHSRLTRLAILIVLVLPTIYALAYLSANWDPVGNLHRVPAAIVNEDVSATSIQNGQSSTIDAGADLTRELTTAAAKSFNWTSTSRSAADAGLTSGKYAAELVIPSDFSSTLATVGTSDPHQAQLTVRTNDATNFITGSVATQLAASIQSSLSRSLSTRFLNQVFLNFGDLHTQLGQAASGANSLGAGAGQALSGADQLTSGAAALSSGATTARSGAADLSQGASTLSSGAASLNSGVDSYTKGADQAAVGAGQLTAGITSYTRGVDQLAAKGAQLQGAAGSLSQGSQSLSAGVTELSQGLGSAQAAADAHSEQLVPGAAALSQGLSALDVSLNSQHARDQLNQLVTGSGDLAGAVTKYTQGVDELAAECAAEHTAADALCQQLSRLSTQENGPLASSATALAAGTSALSSSTAQLSGSVAQLDAGGKKLLAGSQQAAAGAQKLADPTTGAPALAKGASQLAASIGGTTDSASKQGSSPTVLGVLNDLSASSQSLRDGSGTLTRGLSTLSASSDSLRSGAGRVASGSGQLASAASALSTGVDSLAEGAEKLSTGAGSLASGLGTVDNGIKELASKLTGGANSVPAADASQSMTRATATADQVNATATRDNAVAGYGAGLAPYFLCIGLWVGGMVCYMLIRPISPRGMVSTAPSWRSAVAGWFPGVFAGTIGALVLWTFMHFVLGLHAAHPWGAVLFTALVGVVFASIHQALVAMFHAPGRLFALILLVLQLSAAGATYPIQTAGPFFEGLHTILPMTYAVAGLRRLIAGGPSGMVWVDVLVLAGFGALCLWLTLRACHSQRVWTLSRLHTALEM</sequence>